<keyword evidence="1" id="KW-1133">Transmembrane helix</keyword>
<sequence length="194" mass="21135">MSDHNPYAPPSSTISDASQHSADLDFDIIEDQIQSTSPLWLPTDLCVGCGATGTAGKTYDKKLYYVPWPAYLTIFLNILIMLIVILVVRKKLEVTYHLCEHCVAKRKKRMLIGVGVCVALLLGAVLSVFLKSGALALLCGFGLFIALLALAVIGSPPLKAREHQGGLFKVKGASPEFYDQVALRRPNGSLGQYW</sequence>
<feature type="transmembrane region" description="Helical" evidence="1">
    <location>
        <begin position="109"/>
        <end position="129"/>
    </location>
</feature>
<keyword evidence="1" id="KW-0812">Transmembrane</keyword>
<feature type="transmembrane region" description="Helical" evidence="1">
    <location>
        <begin position="68"/>
        <end position="88"/>
    </location>
</feature>
<dbReference type="RefSeq" id="WP_141196421.1">
    <property type="nucleotide sequence ID" value="NZ_CP041186.1"/>
</dbReference>
<protein>
    <submittedName>
        <fullName evidence="2">Uncharacterized protein</fullName>
    </submittedName>
</protein>
<dbReference type="Proteomes" id="UP000315995">
    <property type="component" value="Chromosome"/>
</dbReference>
<organism evidence="2 3">
    <name type="scientific">Persicimonas caeni</name>
    <dbReference type="NCBI Taxonomy" id="2292766"/>
    <lineage>
        <taxon>Bacteria</taxon>
        <taxon>Deltaproteobacteria</taxon>
        <taxon>Bradymonadales</taxon>
        <taxon>Bradymonadaceae</taxon>
        <taxon>Persicimonas</taxon>
    </lineage>
</organism>
<dbReference type="EMBL" id="CP041186">
    <property type="protein sequence ID" value="QDG49924.1"/>
    <property type="molecule type" value="Genomic_DNA"/>
</dbReference>
<dbReference type="AlphaFoldDB" id="A0A4Y6PNQ6"/>
<evidence type="ECO:0000256" key="1">
    <source>
        <dbReference type="SAM" id="Phobius"/>
    </source>
</evidence>
<name>A0A4Y6PNQ6_PERCE</name>
<keyword evidence="3" id="KW-1185">Reference proteome</keyword>
<accession>A0A4Y6PNQ6</accession>
<accession>A0A5B8XZK8</accession>
<evidence type="ECO:0000313" key="3">
    <source>
        <dbReference type="Proteomes" id="UP000315995"/>
    </source>
</evidence>
<proteinExistence type="predicted"/>
<feature type="transmembrane region" description="Helical" evidence="1">
    <location>
        <begin position="135"/>
        <end position="154"/>
    </location>
</feature>
<evidence type="ECO:0000313" key="2">
    <source>
        <dbReference type="EMBL" id="QDG49924.1"/>
    </source>
</evidence>
<gene>
    <name evidence="2" type="ORF">FIV42_03960</name>
</gene>
<keyword evidence="1" id="KW-0472">Membrane</keyword>
<reference evidence="2 3" key="1">
    <citation type="submission" date="2019-06" db="EMBL/GenBank/DDBJ databases">
        <title>Persicimonas caeni gen. nov., sp. nov., a predatory bacterium isolated from solar saltern.</title>
        <authorList>
            <person name="Wang S."/>
        </authorList>
    </citation>
    <scope>NUCLEOTIDE SEQUENCE [LARGE SCALE GENOMIC DNA]</scope>
    <source>
        <strain evidence="2 3">YN101</strain>
    </source>
</reference>